<protein>
    <submittedName>
        <fullName evidence="1">NADP-dependent oxidoreductase domain-containing protein</fullName>
    </submittedName>
</protein>
<name>A0ACC0D8W2_9PEZI</name>
<comment type="caution">
    <text evidence="1">The sequence shown here is derived from an EMBL/GenBank/DDBJ whole genome shotgun (WGS) entry which is preliminary data.</text>
</comment>
<keyword evidence="2" id="KW-1185">Reference proteome</keyword>
<reference evidence="1 2" key="1">
    <citation type="journal article" date="2022" name="New Phytol.">
        <title>Ecological generalism drives hyperdiversity of secondary metabolite gene clusters in xylarialean endophytes.</title>
        <authorList>
            <person name="Franco M.E.E."/>
            <person name="Wisecaver J.H."/>
            <person name="Arnold A.E."/>
            <person name="Ju Y.M."/>
            <person name="Slot J.C."/>
            <person name="Ahrendt S."/>
            <person name="Moore L.P."/>
            <person name="Eastman K.E."/>
            <person name="Scott K."/>
            <person name="Konkel Z."/>
            <person name="Mondo S.J."/>
            <person name="Kuo A."/>
            <person name="Hayes R.D."/>
            <person name="Haridas S."/>
            <person name="Andreopoulos B."/>
            <person name="Riley R."/>
            <person name="LaButti K."/>
            <person name="Pangilinan J."/>
            <person name="Lipzen A."/>
            <person name="Amirebrahimi M."/>
            <person name="Yan J."/>
            <person name="Adam C."/>
            <person name="Keymanesh K."/>
            <person name="Ng V."/>
            <person name="Louie K."/>
            <person name="Northen T."/>
            <person name="Drula E."/>
            <person name="Henrissat B."/>
            <person name="Hsieh H.M."/>
            <person name="Youens-Clark K."/>
            <person name="Lutzoni F."/>
            <person name="Miadlikowska J."/>
            <person name="Eastwood D.C."/>
            <person name="Hamelin R.C."/>
            <person name="Grigoriev I.V."/>
            <person name="U'Ren J.M."/>
        </authorList>
    </citation>
    <scope>NUCLEOTIDE SEQUENCE [LARGE SCALE GENOMIC DNA]</scope>
    <source>
        <strain evidence="1 2">ER1909</strain>
    </source>
</reference>
<organism evidence="1 2">
    <name type="scientific">Hypoxylon rubiginosum</name>
    <dbReference type="NCBI Taxonomy" id="110542"/>
    <lineage>
        <taxon>Eukaryota</taxon>
        <taxon>Fungi</taxon>
        <taxon>Dikarya</taxon>
        <taxon>Ascomycota</taxon>
        <taxon>Pezizomycotina</taxon>
        <taxon>Sordariomycetes</taxon>
        <taxon>Xylariomycetidae</taxon>
        <taxon>Xylariales</taxon>
        <taxon>Hypoxylaceae</taxon>
        <taxon>Hypoxylon</taxon>
    </lineage>
</organism>
<dbReference type="EMBL" id="MU394297">
    <property type="protein sequence ID" value="KAI6089088.1"/>
    <property type="molecule type" value="Genomic_DNA"/>
</dbReference>
<evidence type="ECO:0000313" key="1">
    <source>
        <dbReference type="EMBL" id="KAI6089088.1"/>
    </source>
</evidence>
<gene>
    <name evidence="1" type="ORF">F4821DRAFT_232036</name>
</gene>
<accession>A0ACC0D8W2</accession>
<evidence type="ECO:0000313" key="2">
    <source>
        <dbReference type="Proteomes" id="UP001497680"/>
    </source>
</evidence>
<proteinExistence type="predicted"/>
<sequence>MERIQTGLASGMAAAAGFPKSKPKRPDPQQDGKNTIPLSICPDARSRIKIATSKAPEIEASHLCIGTWSWGDRGTWHWKDDELPAVREAFQVLFDAGINFIDTAQVYGGGKSEEIVGELIADLPRDSVVVQTKWHVSPLSSNNLLHPVDAPVRALKDSLKRLKLDYVDVYLVHGPIHPQGIASVAEGMAECVRQGLTRAVGVANYDLDDFMEMRKELARHDIPLAVNQCEYNVLRRYPEMSGQMAAYREMDVVFQSYSSLAQGRLTGKYGVQNPAPATRRFSNYDAADVQPALDVLGAVAMAKGKSVAAVALNYNISKGALPVVGIRSAEQARQALGALGWRLAGRDVETIDRRSFEGGKSMFWQQG</sequence>
<dbReference type="Proteomes" id="UP001497680">
    <property type="component" value="Unassembled WGS sequence"/>
</dbReference>